<accession>A0A1M7QDA8</accession>
<dbReference type="EMBL" id="FRCS01000004">
    <property type="protein sequence ID" value="SHN28837.1"/>
    <property type="molecule type" value="Genomic_DNA"/>
</dbReference>
<evidence type="ECO:0000313" key="4">
    <source>
        <dbReference type="Proteomes" id="UP000184440"/>
    </source>
</evidence>
<keyword evidence="2" id="KW-1133">Transmembrane helix</keyword>
<feature type="region of interest" description="Disordered" evidence="1">
    <location>
        <begin position="15"/>
        <end position="38"/>
    </location>
</feature>
<dbReference type="AlphaFoldDB" id="A0A1M7QDA8"/>
<dbReference type="STRING" id="134849.SAMN05443668_104501"/>
<keyword evidence="4" id="KW-1185">Reference proteome</keyword>
<evidence type="ECO:0000256" key="2">
    <source>
        <dbReference type="SAM" id="Phobius"/>
    </source>
</evidence>
<proteinExistence type="predicted"/>
<feature type="region of interest" description="Disordered" evidence="1">
    <location>
        <begin position="67"/>
        <end position="163"/>
    </location>
</feature>
<gene>
    <name evidence="3" type="ORF">SAMN05443668_104501</name>
</gene>
<keyword evidence="2" id="KW-0472">Membrane</keyword>
<evidence type="ECO:0000256" key="1">
    <source>
        <dbReference type="SAM" id="MobiDB-lite"/>
    </source>
</evidence>
<dbReference type="RefSeq" id="WP_073258171.1">
    <property type="nucleotide sequence ID" value="NZ_FRCS01000004.1"/>
</dbReference>
<reference evidence="3 4" key="1">
    <citation type="submission" date="2016-11" db="EMBL/GenBank/DDBJ databases">
        <authorList>
            <person name="Jaros S."/>
            <person name="Januszkiewicz K."/>
            <person name="Wedrychowicz H."/>
        </authorList>
    </citation>
    <scope>NUCLEOTIDE SEQUENCE [LARGE SCALE GENOMIC DNA]</scope>
    <source>
        <strain evidence="3 4">DSM 46144</strain>
    </source>
</reference>
<evidence type="ECO:0000313" key="3">
    <source>
        <dbReference type="EMBL" id="SHN28837.1"/>
    </source>
</evidence>
<protein>
    <submittedName>
        <fullName evidence="3">Uncharacterized protein</fullName>
    </submittedName>
</protein>
<dbReference type="Proteomes" id="UP000184440">
    <property type="component" value="Unassembled WGS sequence"/>
</dbReference>
<organism evidence="3 4">
    <name type="scientific">Cryptosporangium aurantiacum</name>
    <dbReference type="NCBI Taxonomy" id="134849"/>
    <lineage>
        <taxon>Bacteria</taxon>
        <taxon>Bacillati</taxon>
        <taxon>Actinomycetota</taxon>
        <taxon>Actinomycetes</taxon>
        <taxon>Cryptosporangiales</taxon>
        <taxon>Cryptosporangiaceae</taxon>
        <taxon>Cryptosporangium</taxon>
    </lineage>
</organism>
<sequence>MPTQIEERLTAALAARADQVTSTDLRPPAPPTGPRRPPHRGLYLGMALAAALSAIAVLVLIAQVRDAPIRPSEAPDGGITRLPATTSIDPSASPRKTVLGPPVVSSPHPTARTPEGPATTAPDEPITPGGNGSSPTVVPTLPRPSVTASPADPVLETPAPRPS</sequence>
<feature type="transmembrane region" description="Helical" evidence="2">
    <location>
        <begin position="42"/>
        <end position="62"/>
    </location>
</feature>
<name>A0A1M7QDA8_9ACTN</name>
<keyword evidence="2" id="KW-0812">Transmembrane</keyword>